<reference evidence="2 3" key="1">
    <citation type="journal article" date="2018" name="Aquat. Microb. Ecol.">
        <title>Gammaproteobacterial methanotrophs dominate.</title>
        <authorList>
            <person name="Rissanen A.J."/>
            <person name="Saarenheimo J."/>
            <person name="Tiirola M."/>
            <person name="Peura S."/>
            <person name="Aalto S.L."/>
            <person name="Karvinen A."/>
            <person name="Nykanen H."/>
        </authorList>
    </citation>
    <scope>NUCLEOTIDE SEQUENCE [LARGE SCALE GENOMIC DNA]</scope>
    <source>
        <strain evidence="2">AMbin10</strain>
    </source>
</reference>
<evidence type="ECO:0000313" key="2">
    <source>
        <dbReference type="EMBL" id="PZN84876.1"/>
    </source>
</evidence>
<dbReference type="AlphaFoldDB" id="A0A2W4RRB6"/>
<comment type="caution">
    <text evidence="2">The sequence shown here is derived from an EMBL/GenBank/DDBJ whole genome shotgun (WGS) entry which is preliminary data.</text>
</comment>
<dbReference type="InterPro" id="IPR045651">
    <property type="entry name" value="DUF6398"/>
</dbReference>
<sequence>MREIYTAIIKLTDSFAKRQLNEEYAQIIRHATAALCRKRPSPLVSGKPNTWACGIVHALGMVNFLFDKSQDTYISAADLAKAFDIASSTAQGKSKLVRDILRMSYFDPEWTLPSKLEKSPTAWLIMFNGLIVDARSMPREVQQMAYEKGLIPYITDET</sequence>
<protein>
    <recommendedName>
        <fullName evidence="1">DUF6398 domain-containing protein</fullName>
    </recommendedName>
</protein>
<dbReference type="Pfam" id="PF19935">
    <property type="entry name" value="DUF6398"/>
    <property type="match status" value="1"/>
</dbReference>
<organism evidence="2 3">
    <name type="scientific">Candidatus Methylumidiphilus alinenensis</name>
    <dbReference type="NCBI Taxonomy" id="2202197"/>
    <lineage>
        <taxon>Bacteria</taxon>
        <taxon>Pseudomonadati</taxon>
        <taxon>Pseudomonadota</taxon>
        <taxon>Gammaproteobacteria</taxon>
        <taxon>Methylococcales</taxon>
        <taxon>Candidatus Methylumidiphilus</taxon>
    </lineage>
</organism>
<feature type="domain" description="DUF6398" evidence="1">
    <location>
        <begin position="7"/>
        <end position="112"/>
    </location>
</feature>
<proteinExistence type="predicted"/>
<dbReference type="Proteomes" id="UP000249396">
    <property type="component" value="Unassembled WGS sequence"/>
</dbReference>
<gene>
    <name evidence="2" type="ORF">DM484_02035</name>
</gene>
<name>A0A2W4RRB6_9GAMM</name>
<evidence type="ECO:0000259" key="1">
    <source>
        <dbReference type="Pfam" id="PF19935"/>
    </source>
</evidence>
<accession>A0A2W4RRB6</accession>
<dbReference type="EMBL" id="QJPH01000142">
    <property type="protein sequence ID" value="PZN84876.1"/>
    <property type="molecule type" value="Genomic_DNA"/>
</dbReference>
<evidence type="ECO:0000313" key="3">
    <source>
        <dbReference type="Proteomes" id="UP000249396"/>
    </source>
</evidence>